<evidence type="ECO:0000313" key="1">
    <source>
        <dbReference type="EMBL" id="SVA98495.1"/>
    </source>
</evidence>
<dbReference type="Gene3D" id="1.10.150.20">
    <property type="entry name" value="5' to 3' exonuclease, C-terminal subdomain"/>
    <property type="match status" value="1"/>
</dbReference>
<dbReference type="AlphaFoldDB" id="A0A382AAD9"/>
<evidence type="ECO:0008006" key="2">
    <source>
        <dbReference type="Google" id="ProtNLM"/>
    </source>
</evidence>
<gene>
    <name evidence="1" type="ORF">METZ01_LOCUS151349</name>
</gene>
<accession>A0A382AAD9</accession>
<proteinExistence type="predicted"/>
<dbReference type="Gene3D" id="3.40.50.10190">
    <property type="entry name" value="BRCT domain"/>
    <property type="match status" value="1"/>
</dbReference>
<protein>
    <recommendedName>
        <fullName evidence="2">BRCT domain-containing protein</fullName>
    </recommendedName>
</protein>
<dbReference type="SUPFAM" id="SSF47781">
    <property type="entry name" value="RuvA domain 2-like"/>
    <property type="match status" value="1"/>
</dbReference>
<dbReference type="EMBL" id="UINC01024580">
    <property type="protein sequence ID" value="SVA98495.1"/>
    <property type="molecule type" value="Genomic_DNA"/>
</dbReference>
<dbReference type="InterPro" id="IPR036420">
    <property type="entry name" value="BRCT_dom_sf"/>
</dbReference>
<dbReference type="SUPFAM" id="SSF52113">
    <property type="entry name" value="BRCT domain"/>
    <property type="match status" value="1"/>
</dbReference>
<organism evidence="1">
    <name type="scientific">marine metagenome</name>
    <dbReference type="NCBI Taxonomy" id="408172"/>
    <lineage>
        <taxon>unclassified sequences</taxon>
        <taxon>metagenomes</taxon>
        <taxon>ecological metagenomes</taxon>
    </lineage>
</organism>
<sequence>MTKTITPPKNCPSCNSVLEWVKDQLFCMNDSCPTKNSKLVEHFAKSLRIKGLGPKTVDKLLLDNINKIYEIDYNYIEASLNSKKLAEKLVNEIEKSKKSDLQTLLPAFSIPLFGRTASEKLCGEVSEINEINADSCKKAGLGPKVTNNLLNWLKNFNQYQTLPFSWKTNKQVQRTAYTEIKGVVCISGKLKSYPTKAIAKKYLEANGYVVKSNFTKDVNILVNESGIESAKTKKAHDNNIIVINNITTLIGG</sequence>
<name>A0A382AAD9_9ZZZZ</name>
<dbReference type="InterPro" id="IPR010994">
    <property type="entry name" value="RuvA_2-like"/>
</dbReference>
<reference evidence="1" key="1">
    <citation type="submission" date="2018-05" db="EMBL/GenBank/DDBJ databases">
        <authorList>
            <person name="Lanie J.A."/>
            <person name="Ng W.-L."/>
            <person name="Kazmierczak K.M."/>
            <person name="Andrzejewski T.M."/>
            <person name="Davidsen T.M."/>
            <person name="Wayne K.J."/>
            <person name="Tettelin H."/>
            <person name="Glass J.I."/>
            <person name="Rusch D."/>
            <person name="Podicherti R."/>
            <person name="Tsui H.-C.T."/>
            <person name="Winkler M.E."/>
        </authorList>
    </citation>
    <scope>NUCLEOTIDE SEQUENCE</scope>
</reference>